<protein>
    <submittedName>
        <fullName evidence="2">Uncharacterized protein</fullName>
    </submittedName>
</protein>
<accession>A0A061QHW5</accession>
<proteinExistence type="predicted"/>
<gene>
    <name evidence="2" type="ORF">TSPGSL018_29878</name>
</gene>
<reference evidence="2" key="1">
    <citation type="submission" date="2014-05" db="EMBL/GenBank/DDBJ databases">
        <title>The transcriptome of the halophilic microalga Tetraselmis sp. GSL018 isolated from the Great Salt Lake, Utah.</title>
        <authorList>
            <person name="Jinkerson R.E."/>
            <person name="D'Adamo S."/>
            <person name="Posewitz M.C."/>
        </authorList>
    </citation>
    <scope>NUCLEOTIDE SEQUENCE</scope>
    <source>
        <strain evidence="2">GSL018</strain>
    </source>
</reference>
<feature type="non-terminal residue" evidence="2">
    <location>
        <position position="90"/>
    </location>
</feature>
<dbReference type="EMBL" id="GBEZ01027209">
    <property type="protein sequence ID" value="JAC60077.1"/>
    <property type="molecule type" value="Transcribed_RNA"/>
</dbReference>
<sequence length="90" mass="10030">VRLQNDIGLPVNCHTVSERSNETRASYPTGERAVGKHSQKVFSSPKVRKQNLQCFKSLSGFTYVHFGENAEGDKRYSHRADSSSHSNCAC</sequence>
<organism evidence="2">
    <name type="scientific">Tetraselmis sp. GSL018</name>
    <dbReference type="NCBI Taxonomy" id="582737"/>
    <lineage>
        <taxon>Eukaryota</taxon>
        <taxon>Viridiplantae</taxon>
        <taxon>Chlorophyta</taxon>
        <taxon>core chlorophytes</taxon>
        <taxon>Chlorodendrophyceae</taxon>
        <taxon>Chlorodendrales</taxon>
        <taxon>Chlorodendraceae</taxon>
        <taxon>Tetraselmis</taxon>
    </lineage>
</organism>
<name>A0A061QHW5_9CHLO</name>
<evidence type="ECO:0000313" key="2">
    <source>
        <dbReference type="EMBL" id="JAC60077.1"/>
    </source>
</evidence>
<feature type="non-terminal residue" evidence="2">
    <location>
        <position position="1"/>
    </location>
</feature>
<evidence type="ECO:0000256" key="1">
    <source>
        <dbReference type="SAM" id="MobiDB-lite"/>
    </source>
</evidence>
<feature type="region of interest" description="Disordered" evidence="1">
    <location>
        <begin position="19"/>
        <end position="42"/>
    </location>
</feature>
<dbReference type="AlphaFoldDB" id="A0A061QHW5"/>